<evidence type="ECO:0000259" key="1">
    <source>
        <dbReference type="Pfam" id="PF01548"/>
    </source>
</evidence>
<dbReference type="GO" id="GO:0003677">
    <property type="term" value="F:DNA binding"/>
    <property type="evidence" value="ECO:0007669"/>
    <property type="project" value="InterPro"/>
</dbReference>
<dbReference type="InterPro" id="IPR002525">
    <property type="entry name" value="Transp_IS110-like_N"/>
</dbReference>
<dbReference type="InterPro" id="IPR047650">
    <property type="entry name" value="Transpos_IS110"/>
</dbReference>
<dbReference type="InterPro" id="IPR003346">
    <property type="entry name" value="Transposase_20"/>
</dbReference>
<accession>A0A0G0AQ37</accession>
<evidence type="ECO:0000313" key="3">
    <source>
        <dbReference type="EMBL" id="KKP59113.1"/>
    </source>
</evidence>
<dbReference type="NCBIfam" id="NF033542">
    <property type="entry name" value="transpos_IS110"/>
    <property type="match status" value="1"/>
</dbReference>
<dbReference type="PANTHER" id="PTHR33055">
    <property type="entry name" value="TRANSPOSASE FOR INSERTION SEQUENCE ELEMENT IS1111A"/>
    <property type="match status" value="1"/>
</dbReference>
<comment type="caution">
    <text evidence="3">The sequence shown here is derived from an EMBL/GenBank/DDBJ whole genome shotgun (WGS) entry which is preliminary data.</text>
</comment>
<dbReference type="EMBL" id="LBPO01000009">
    <property type="protein sequence ID" value="KKP59113.1"/>
    <property type="molecule type" value="Genomic_DNA"/>
</dbReference>
<organism evidence="3 4">
    <name type="scientific">Candidatus Magasanikbacteria bacterium GW2011_GWC2_34_16</name>
    <dbReference type="NCBI Taxonomy" id="1619045"/>
    <lineage>
        <taxon>Bacteria</taxon>
        <taxon>Candidatus Magasanikiibacteriota</taxon>
    </lineage>
</organism>
<evidence type="ECO:0000259" key="2">
    <source>
        <dbReference type="Pfam" id="PF02371"/>
    </source>
</evidence>
<gene>
    <name evidence="3" type="ORF">UR53_C0009G0001</name>
</gene>
<dbReference type="Proteomes" id="UP000034927">
    <property type="component" value="Unassembled WGS sequence"/>
</dbReference>
<proteinExistence type="predicted"/>
<name>A0A0G0AQ37_9BACT</name>
<dbReference type="GO" id="GO:0006313">
    <property type="term" value="P:DNA transposition"/>
    <property type="evidence" value="ECO:0007669"/>
    <property type="project" value="InterPro"/>
</dbReference>
<dbReference type="PANTHER" id="PTHR33055:SF15">
    <property type="entry name" value="TRANSPOSASE-RELATED"/>
    <property type="match status" value="1"/>
</dbReference>
<dbReference type="Pfam" id="PF02371">
    <property type="entry name" value="Transposase_20"/>
    <property type="match status" value="1"/>
</dbReference>
<dbReference type="Pfam" id="PF01548">
    <property type="entry name" value="DEDD_Tnp_IS110"/>
    <property type="match status" value="1"/>
</dbReference>
<feature type="domain" description="Transposase IS110-like N-terminal" evidence="1">
    <location>
        <begin position="9"/>
        <end position="165"/>
    </location>
</feature>
<dbReference type="AlphaFoldDB" id="A0A0G0AQ37"/>
<dbReference type="GO" id="GO:0004803">
    <property type="term" value="F:transposase activity"/>
    <property type="evidence" value="ECO:0007669"/>
    <property type="project" value="InterPro"/>
</dbReference>
<reference evidence="3 4" key="1">
    <citation type="journal article" date="2015" name="Nature">
        <title>rRNA introns, odd ribosomes, and small enigmatic genomes across a large radiation of phyla.</title>
        <authorList>
            <person name="Brown C.T."/>
            <person name="Hug L.A."/>
            <person name="Thomas B.C."/>
            <person name="Sharon I."/>
            <person name="Castelle C.J."/>
            <person name="Singh A."/>
            <person name="Wilkins M.J."/>
            <person name="Williams K.H."/>
            <person name="Banfield J.F."/>
        </authorList>
    </citation>
    <scope>NUCLEOTIDE SEQUENCE [LARGE SCALE GENOMIC DNA]</scope>
</reference>
<evidence type="ECO:0000313" key="4">
    <source>
        <dbReference type="Proteomes" id="UP000034927"/>
    </source>
</evidence>
<sequence>MEVIHMYLVGIDISKYKHNCFIATESGVPLKEFVFENNSEGFKLFHKVLSELDQGQEIRTGLEATGHYGTNLKQFIMASGYTYLEFNPYLTHQFSKAMSLRRIKTDKVDAKTISNMLGSVDYKTLHTQFYHINELKQLVRDRDEILTNRSKTLVKLTNSLDIVFPEFKSFFNNRLGSTALFILKKYKSPAKISKLIMKDYECLRSASNGRFTYPKFSRLKLLAKDTVGVQSTIYNKRMLALISDYEYFDQSLDEIDQEIIQLFSEAKTKLRTIPGLGIIQAATIYAEIGDIHLFSNPQKLIAYVGFDVSINQSGISEHHGHIVKRGSPLLRKAIWIYALPSLRFIPTLNDYYHKKKAEGKHHKVALTHVCRKLIRMIHHIEYNQIDFDDKEIK</sequence>
<feature type="domain" description="Transposase IS116/IS110/IS902 C-terminal" evidence="2">
    <location>
        <begin position="269"/>
        <end position="353"/>
    </location>
</feature>
<protein>
    <submittedName>
        <fullName evidence="3">Transposase</fullName>
    </submittedName>
</protein>